<evidence type="ECO:0000259" key="9">
    <source>
        <dbReference type="PROSITE" id="PS50157"/>
    </source>
</evidence>
<dbReference type="FunFam" id="3.30.160.60:FF:000875">
    <property type="entry name" value="zinc finger protein 236 isoform X7"/>
    <property type="match status" value="1"/>
</dbReference>
<evidence type="ECO:0000256" key="7">
    <source>
        <dbReference type="ARBA" id="ARBA00023242"/>
    </source>
</evidence>
<evidence type="ECO:0000256" key="3">
    <source>
        <dbReference type="ARBA" id="ARBA00022737"/>
    </source>
</evidence>
<dbReference type="PANTHER" id="PTHR23235">
    <property type="entry name" value="KRUEPPEL-LIKE TRANSCRIPTION FACTOR"/>
    <property type="match status" value="1"/>
</dbReference>
<feature type="domain" description="C2H2-type" evidence="9">
    <location>
        <begin position="204"/>
        <end position="231"/>
    </location>
</feature>
<evidence type="ECO:0000256" key="1">
    <source>
        <dbReference type="ARBA" id="ARBA00004123"/>
    </source>
</evidence>
<proteinExistence type="predicted"/>
<reference evidence="10" key="1">
    <citation type="submission" date="2012-04" db="EMBL/GenBank/DDBJ databases">
        <title>The Genome Sequence of Loa loa.</title>
        <authorList>
            <consortium name="The Broad Institute Genome Sequencing Platform"/>
            <consortium name="Broad Institute Genome Sequencing Center for Infectious Disease"/>
            <person name="Nutman T.B."/>
            <person name="Fink D.L."/>
            <person name="Russ C."/>
            <person name="Young S."/>
            <person name="Zeng Q."/>
            <person name="Gargeya S."/>
            <person name="Alvarado L."/>
            <person name="Berlin A."/>
            <person name="Chapman S.B."/>
            <person name="Chen Z."/>
            <person name="Freedman E."/>
            <person name="Gellesch M."/>
            <person name="Goldberg J."/>
            <person name="Griggs A."/>
            <person name="Gujja S."/>
            <person name="Heilman E.R."/>
            <person name="Heiman D."/>
            <person name="Howarth C."/>
            <person name="Mehta T."/>
            <person name="Neiman D."/>
            <person name="Pearson M."/>
            <person name="Roberts A."/>
            <person name="Saif S."/>
            <person name="Shea T."/>
            <person name="Shenoy N."/>
            <person name="Sisk P."/>
            <person name="Stolte C."/>
            <person name="Sykes S."/>
            <person name="White J."/>
            <person name="Yandava C."/>
            <person name="Haas B."/>
            <person name="Henn M.R."/>
            <person name="Nusbaum C."/>
            <person name="Birren B."/>
        </authorList>
    </citation>
    <scope>NUCLEOTIDE SEQUENCE [LARGE SCALE GENOMIC DNA]</scope>
</reference>
<dbReference type="GO" id="GO:0005634">
    <property type="term" value="C:nucleus"/>
    <property type="evidence" value="ECO:0007669"/>
    <property type="project" value="UniProtKB-SubCell"/>
</dbReference>
<dbReference type="PROSITE" id="PS00028">
    <property type="entry name" value="ZINC_FINGER_C2H2_1"/>
    <property type="match status" value="1"/>
</dbReference>
<evidence type="ECO:0000256" key="5">
    <source>
        <dbReference type="ARBA" id="ARBA00022833"/>
    </source>
</evidence>
<keyword evidence="6" id="KW-0238">DNA-binding</keyword>
<accession>A0A1S0TIR6</accession>
<evidence type="ECO:0000313" key="10">
    <source>
        <dbReference type="EMBL" id="EFO14699.1"/>
    </source>
</evidence>
<evidence type="ECO:0000256" key="8">
    <source>
        <dbReference type="PROSITE-ProRule" id="PRU00042"/>
    </source>
</evidence>
<keyword evidence="2" id="KW-0479">Metal-binding</keyword>
<keyword evidence="4 8" id="KW-0863">Zinc-finger</keyword>
<evidence type="ECO:0000256" key="6">
    <source>
        <dbReference type="ARBA" id="ARBA00023125"/>
    </source>
</evidence>
<sequence length="246" mass="28613">MSPCCTYNKCAAVFFFNVNTFRKAFPGSLRNFQTASVLSSALEVQTEQTKLFDLPVPKVTKERNVPIDLPMQRTLADFHQSLLTVKVNIPYCCVFIRQTDFLSNPFALIIIISRQHICLSNVRQNIFFSELSTMIAHMNIHTGVKSYSCPICNRKFFFPELRTVEAHIRSHIEKPHSYRIYNRNFPQLSNMEAHKKIHTGEKLYSCQTCNRSFSQSWLRSRHMRTHTGEKSHSYQKCGRSFVNYAI</sequence>
<dbReference type="InterPro" id="IPR013087">
    <property type="entry name" value="Znf_C2H2_type"/>
</dbReference>
<dbReference type="InterPro" id="IPR036236">
    <property type="entry name" value="Znf_C2H2_sf"/>
</dbReference>
<dbReference type="CTD" id="9951291"/>
<dbReference type="Pfam" id="PF00096">
    <property type="entry name" value="zf-C2H2"/>
    <property type="match status" value="1"/>
</dbReference>
<keyword evidence="7" id="KW-0539">Nucleus</keyword>
<dbReference type="OrthoDB" id="9449805at2759"/>
<dbReference type="GO" id="GO:0008270">
    <property type="term" value="F:zinc ion binding"/>
    <property type="evidence" value="ECO:0007669"/>
    <property type="project" value="UniProtKB-KW"/>
</dbReference>
<dbReference type="AlphaFoldDB" id="A0A1S0TIR6"/>
<dbReference type="RefSeq" id="XP_003149370.1">
    <property type="nucleotide sequence ID" value="XM_003149322.1"/>
</dbReference>
<dbReference type="GO" id="GO:0000978">
    <property type="term" value="F:RNA polymerase II cis-regulatory region sequence-specific DNA binding"/>
    <property type="evidence" value="ECO:0007669"/>
    <property type="project" value="TreeGrafter"/>
</dbReference>
<organism evidence="10">
    <name type="scientific">Loa loa</name>
    <name type="common">Eye worm</name>
    <name type="synonym">Filaria loa</name>
    <dbReference type="NCBI Taxonomy" id="7209"/>
    <lineage>
        <taxon>Eukaryota</taxon>
        <taxon>Metazoa</taxon>
        <taxon>Ecdysozoa</taxon>
        <taxon>Nematoda</taxon>
        <taxon>Chromadorea</taxon>
        <taxon>Rhabditida</taxon>
        <taxon>Spirurina</taxon>
        <taxon>Spiruromorpha</taxon>
        <taxon>Filarioidea</taxon>
        <taxon>Onchocercidae</taxon>
        <taxon>Loa</taxon>
    </lineage>
</organism>
<gene>
    <name evidence="10" type="ORF">LOAG_13816</name>
</gene>
<dbReference type="SMART" id="SM00355">
    <property type="entry name" value="ZnF_C2H2"/>
    <property type="match status" value="2"/>
</dbReference>
<dbReference type="PROSITE" id="PS50157">
    <property type="entry name" value="ZINC_FINGER_C2H2_2"/>
    <property type="match status" value="1"/>
</dbReference>
<evidence type="ECO:0000256" key="2">
    <source>
        <dbReference type="ARBA" id="ARBA00022723"/>
    </source>
</evidence>
<dbReference type="Gene3D" id="3.30.160.60">
    <property type="entry name" value="Classic Zinc Finger"/>
    <property type="match status" value="3"/>
</dbReference>
<dbReference type="InParanoid" id="A0A1S0TIR6"/>
<keyword evidence="5" id="KW-0862">Zinc</keyword>
<comment type="subcellular location">
    <subcellularLocation>
        <location evidence="1">Nucleus</location>
    </subcellularLocation>
</comment>
<evidence type="ECO:0000256" key="4">
    <source>
        <dbReference type="ARBA" id="ARBA00022771"/>
    </source>
</evidence>
<dbReference type="GO" id="GO:0000981">
    <property type="term" value="F:DNA-binding transcription factor activity, RNA polymerase II-specific"/>
    <property type="evidence" value="ECO:0007669"/>
    <property type="project" value="TreeGrafter"/>
</dbReference>
<dbReference type="PANTHER" id="PTHR23235:SF120">
    <property type="entry name" value="KRUPPEL-LIKE FACTOR 15"/>
    <property type="match status" value="1"/>
</dbReference>
<dbReference type="KEGG" id="loa:LOAG_13816"/>
<dbReference type="SUPFAM" id="SSF57667">
    <property type="entry name" value="beta-beta-alpha zinc fingers"/>
    <property type="match status" value="2"/>
</dbReference>
<keyword evidence="3" id="KW-0677">Repeat</keyword>
<protein>
    <submittedName>
        <fullName evidence="10">Zinc finger protein</fullName>
    </submittedName>
</protein>
<dbReference type="EMBL" id="JH712173">
    <property type="protein sequence ID" value="EFO14699.1"/>
    <property type="molecule type" value="Genomic_DNA"/>
</dbReference>
<name>A0A1S0TIR6_LOALO</name>
<dbReference type="GeneID" id="9951291"/>